<protein>
    <recommendedName>
        <fullName evidence="3">DUF4192 family protein</fullName>
    </recommendedName>
</protein>
<dbReference type="RefSeq" id="WP_345718524.1">
    <property type="nucleotide sequence ID" value="NZ_BAABFP010000009.1"/>
</dbReference>
<name>A0ABW1JGS5_9ACTN</name>
<evidence type="ECO:0008006" key="3">
    <source>
        <dbReference type="Google" id="ProtNLM"/>
    </source>
</evidence>
<comment type="caution">
    <text evidence="1">The sequence shown here is derived from an EMBL/GenBank/DDBJ whole genome shotgun (WGS) entry which is preliminary data.</text>
</comment>
<accession>A0ABW1JGS5</accession>
<dbReference type="EMBL" id="JBHSRD010000005">
    <property type="protein sequence ID" value="MFC6008549.1"/>
    <property type="molecule type" value="Genomic_DNA"/>
</dbReference>
<gene>
    <name evidence="1" type="ORF">ACFQDO_15535</name>
</gene>
<evidence type="ECO:0000313" key="1">
    <source>
        <dbReference type="EMBL" id="MFC6008549.1"/>
    </source>
</evidence>
<dbReference type="Proteomes" id="UP001596189">
    <property type="component" value="Unassembled WGS sequence"/>
</dbReference>
<keyword evidence="2" id="KW-1185">Reference proteome</keyword>
<reference evidence="2" key="1">
    <citation type="journal article" date="2019" name="Int. J. Syst. Evol. Microbiol.">
        <title>The Global Catalogue of Microorganisms (GCM) 10K type strain sequencing project: providing services to taxonomists for standard genome sequencing and annotation.</title>
        <authorList>
            <consortium name="The Broad Institute Genomics Platform"/>
            <consortium name="The Broad Institute Genome Sequencing Center for Infectious Disease"/>
            <person name="Wu L."/>
            <person name="Ma J."/>
        </authorList>
    </citation>
    <scope>NUCLEOTIDE SEQUENCE [LARGE SCALE GENOMIC DNA]</scope>
    <source>
        <strain evidence="2">KACC 14249</strain>
    </source>
</reference>
<sequence length="307" mass="32816">MAYTLVGAPALGFDLVRTPSGANVAEVVLRGLCADTATMQALANAHPGSCRPECWREASAAADTLPRMTTALAAMPTELDLAAAGEPLPTQELLTRLTQAPLGDLEALDRFLRRDVLDWTWEVVQDVSLQRLRDRLACDVLCDAAASAFCATVLDDDRRRHLAGPYLSVARTLPAEPVDGSDPGPDAPDPVTALLAQLSSWDERDREDWRAAVDLLRTGTGSWAAAMHDAGWAAHLSGRTRTTAAHQMRAVLAFRSAGFSSTDAAEGSWNALSGVVQAMSVCDLLGDEHLGTLLRPWQVARGELPGR</sequence>
<organism evidence="1 2">
    <name type="scientific">Angustibacter luteus</name>
    <dbReference type="NCBI Taxonomy" id="658456"/>
    <lineage>
        <taxon>Bacteria</taxon>
        <taxon>Bacillati</taxon>
        <taxon>Actinomycetota</taxon>
        <taxon>Actinomycetes</taxon>
        <taxon>Kineosporiales</taxon>
        <taxon>Kineosporiaceae</taxon>
    </lineage>
</organism>
<proteinExistence type="predicted"/>
<evidence type="ECO:0000313" key="2">
    <source>
        <dbReference type="Proteomes" id="UP001596189"/>
    </source>
</evidence>